<dbReference type="CDD" id="cd23831">
    <property type="entry name" value="DRWD-N_FANCL"/>
    <property type="match status" value="1"/>
</dbReference>
<dbReference type="EMBL" id="KZ451956">
    <property type="protein sequence ID" value="PKA58146.1"/>
    <property type="molecule type" value="Genomic_DNA"/>
</dbReference>
<accession>A0A2I0ARQ2</accession>
<dbReference type="Proteomes" id="UP000236161">
    <property type="component" value="Unassembled WGS sequence"/>
</dbReference>
<dbReference type="InterPro" id="IPR043003">
    <property type="entry name" value="FANCL_d3_sf"/>
</dbReference>
<dbReference type="SUPFAM" id="SSF57850">
    <property type="entry name" value="RING/U-box"/>
    <property type="match status" value="1"/>
</dbReference>
<dbReference type="Gene3D" id="3.30.40.10">
    <property type="entry name" value="Zinc/RING finger domain, C3HC4 (zinc finger)"/>
    <property type="match status" value="1"/>
</dbReference>
<sequence>MFTSPSQGFMDFFTETFQISQSTPPSDLYRSVYSEIEEVGWKHLVSFERDPSSVNFSVIDENERKHILEIRLPQNYPESSPSIAADVPYICEFKWSMNSRLKDIVQQFQQLLQKLQKFWSTMDSIDKNLLVIYPKQPTLACSYRQIYLGNDCCLLLFIDAQNPTSLPGCRFLGLNTTTEIIRKKWQRNGRKWSNERSFIENLSLLLETNIPGCTTTFQKEEWEIECGICYAGQLPLGDDSQANNGEYPDYTCDNPCCQRAFHTVCLRDWLRSITTTKKSFDVLFGSCPYCSDPVAVKINAS</sequence>
<dbReference type="InterPro" id="IPR044037">
    <property type="entry name" value="FANCL_d3"/>
</dbReference>
<dbReference type="GO" id="GO:0036297">
    <property type="term" value="P:interstrand cross-link repair"/>
    <property type="evidence" value="ECO:0007669"/>
    <property type="project" value="InterPro"/>
</dbReference>
<name>A0A2I0ARQ2_9ASPA</name>
<dbReference type="Pfam" id="PF18891">
    <property type="entry name" value="FANCL_d3"/>
    <property type="match status" value="1"/>
</dbReference>
<protein>
    <submittedName>
        <fullName evidence="4">E3 ubiquitin-protein ligase FANCL</fullName>
    </submittedName>
</protein>
<dbReference type="GO" id="GO:0006513">
    <property type="term" value="P:protein monoubiquitination"/>
    <property type="evidence" value="ECO:0007669"/>
    <property type="project" value="TreeGrafter"/>
</dbReference>
<dbReference type="CDD" id="cd16490">
    <property type="entry name" value="RING-CH-C4HC3_FANCL"/>
    <property type="match status" value="1"/>
</dbReference>
<dbReference type="GO" id="GO:0061630">
    <property type="term" value="F:ubiquitin protein ligase activity"/>
    <property type="evidence" value="ECO:0007669"/>
    <property type="project" value="TreeGrafter"/>
</dbReference>
<evidence type="ECO:0000313" key="4">
    <source>
        <dbReference type="EMBL" id="PKA58146.1"/>
    </source>
</evidence>
<dbReference type="InterPro" id="IPR016135">
    <property type="entry name" value="UBQ-conjugating_enzyme/RWD"/>
</dbReference>
<dbReference type="CDD" id="cd23832">
    <property type="entry name" value="DRWD-C_FANCL"/>
    <property type="match status" value="1"/>
</dbReference>
<keyword evidence="5" id="KW-1185">Reference proteome</keyword>
<dbReference type="InterPro" id="IPR013083">
    <property type="entry name" value="Znf_RING/FYVE/PHD"/>
</dbReference>
<evidence type="ECO:0000259" key="3">
    <source>
        <dbReference type="Pfam" id="PF18891"/>
    </source>
</evidence>
<dbReference type="OrthoDB" id="10263265at2759"/>
<evidence type="ECO:0000313" key="5">
    <source>
        <dbReference type="Proteomes" id="UP000236161"/>
    </source>
</evidence>
<dbReference type="AlphaFoldDB" id="A0A2I0ARQ2"/>
<evidence type="ECO:0000259" key="1">
    <source>
        <dbReference type="Pfam" id="PF11793"/>
    </source>
</evidence>
<dbReference type="Pfam" id="PF18890">
    <property type="entry name" value="FANCL_d2"/>
    <property type="match status" value="1"/>
</dbReference>
<dbReference type="GO" id="GO:0043240">
    <property type="term" value="C:Fanconi anaemia nuclear complex"/>
    <property type="evidence" value="ECO:0007669"/>
    <property type="project" value="InterPro"/>
</dbReference>
<proteinExistence type="predicted"/>
<dbReference type="PANTHER" id="PTHR13206">
    <property type="entry name" value="UBIQUITIN LIGASE PROTEIN PHF9 FANCONI ANEMIA GROUP L PROTEIN"/>
    <property type="match status" value="1"/>
</dbReference>
<dbReference type="InterPro" id="IPR026848">
    <property type="entry name" value="Fancl"/>
</dbReference>
<reference evidence="4 5" key="1">
    <citation type="journal article" date="2017" name="Nature">
        <title>The Apostasia genome and the evolution of orchids.</title>
        <authorList>
            <person name="Zhang G.Q."/>
            <person name="Liu K.W."/>
            <person name="Li Z."/>
            <person name="Lohaus R."/>
            <person name="Hsiao Y.Y."/>
            <person name="Niu S.C."/>
            <person name="Wang J.Y."/>
            <person name="Lin Y.C."/>
            <person name="Xu Q."/>
            <person name="Chen L.J."/>
            <person name="Yoshida K."/>
            <person name="Fujiwara S."/>
            <person name="Wang Z.W."/>
            <person name="Zhang Y.Q."/>
            <person name="Mitsuda N."/>
            <person name="Wang M."/>
            <person name="Liu G.H."/>
            <person name="Pecoraro L."/>
            <person name="Huang H.X."/>
            <person name="Xiao X.J."/>
            <person name="Lin M."/>
            <person name="Wu X.Y."/>
            <person name="Wu W.L."/>
            <person name="Chen Y.Y."/>
            <person name="Chang S.B."/>
            <person name="Sakamoto S."/>
            <person name="Ohme-Takagi M."/>
            <person name="Yagi M."/>
            <person name="Zeng S.J."/>
            <person name="Shen C.Y."/>
            <person name="Yeh C.M."/>
            <person name="Luo Y.B."/>
            <person name="Tsai W.C."/>
            <person name="Van de Peer Y."/>
            <person name="Liu Z.J."/>
        </authorList>
    </citation>
    <scope>NUCLEOTIDE SEQUENCE [LARGE SCALE GENOMIC DNA]</scope>
    <source>
        <strain evidence="5">cv. Shenzhen</strain>
        <tissue evidence="4">Stem</tissue>
    </source>
</reference>
<dbReference type="Gene3D" id="3.10.110.20">
    <property type="entry name" value="RWD domain-like"/>
    <property type="match status" value="1"/>
</dbReference>
<dbReference type="SMART" id="SM01197">
    <property type="entry name" value="FANCL_C"/>
    <property type="match status" value="1"/>
</dbReference>
<dbReference type="Pfam" id="PF11793">
    <property type="entry name" value="FANCL_C"/>
    <property type="match status" value="1"/>
</dbReference>
<dbReference type="InterPro" id="IPR026850">
    <property type="entry name" value="FANCL_C"/>
</dbReference>
<dbReference type="PANTHER" id="PTHR13206:SF0">
    <property type="entry name" value="E3 UBIQUITIN-PROTEIN LIGASE FANCL"/>
    <property type="match status" value="1"/>
</dbReference>
<evidence type="ECO:0000259" key="2">
    <source>
        <dbReference type="Pfam" id="PF18890"/>
    </source>
</evidence>
<organism evidence="4 5">
    <name type="scientific">Apostasia shenzhenica</name>
    <dbReference type="NCBI Taxonomy" id="1088818"/>
    <lineage>
        <taxon>Eukaryota</taxon>
        <taxon>Viridiplantae</taxon>
        <taxon>Streptophyta</taxon>
        <taxon>Embryophyta</taxon>
        <taxon>Tracheophyta</taxon>
        <taxon>Spermatophyta</taxon>
        <taxon>Magnoliopsida</taxon>
        <taxon>Liliopsida</taxon>
        <taxon>Asparagales</taxon>
        <taxon>Orchidaceae</taxon>
        <taxon>Apostasioideae</taxon>
        <taxon>Apostasia</taxon>
    </lineage>
</organism>
<feature type="domain" description="FANCL C-terminal" evidence="1">
    <location>
        <begin position="223"/>
        <end position="298"/>
    </location>
</feature>
<dbReference type="STRING" id="1088818.A0A2I0ARQ2"/>
<dbReference type="Gene3D" id="3.10.110.10">
    <property type="entry name" value="Ubiquitin Conjugating Enzyme"/>
    <property type="match status" value="1"/>
</dbReference>
<feature type="domain" description="FANCL UBC-like" evidence="3">
    <location>
        <begin position="117"/>
        <end position="211"/>
    </location>
</feature>
<feature type="domain" description="FANCL UBC-like" evidence="2">
    <location>
        <begin position="28"/>
        <end position="115"/>
    </location>
</feature>
<dbReference type="InterPro" id="IPR043898">
    <property type="entry name" value="FANCL_d2"/>
</dbReference>
<gene>
    <name evidence="4" type="ORF">AXF42_Ash019850</name>
</gene>